<dbReference type="Pfam" id="PF12295">
    <property type="entry name" value="Symplekin_C"/>
    <property type="match status" value="2"/>
</dbReference>
<feature type="region of interest" description="Disordered" evidence="1">
    <location>
        <begin position="56"/>
        <end position="80"/>
    </location>
</feature>
<comment type="caution">
    <text evidence="3">The sequence shown here is derived from an EMBL/GenBank/DDBJ whole genome shotgun (WGS) entry which is preliminary data.</text>
</comment>
<gene>
    <name evidence="3" type="ORF">Taro_045069</name>
</gene>
<reference evidence="3" key="1">
    <citation type="submission" date="2017-07" db="EMBL/GenBank/DDBJ databases">
        <title>Taro Niue Genome Assembly and Annotation.</title>
        <authorList>
            <person name="Atibalentja N."/>
            <person name="Keating K."/>
            <person name="Fields C.J."/>
        </authorList>
    </citation>
    <scope>NUCLEOTIDE SEQUENCE</scope>
    <source>
        <strain evidence="3">Niue_2</strain>
        <tissue evidence="3">Leaf</tissue>
    </source>
</reference>
<proteinExistence type="predicted"/>
<dbReference type="OrthoDB" id="331600at2759"/>
<protein>
    <recommendedName>
        <fullName evidence="2">Symplekin C-terminal domain-containing protein</fullName>
    </recommendedName>
</protein>
<accession>A0A843WVN2</accession>
<evidence type="ECO:0000313" key="3">
    <source>
        <dbReference type="EMBL" id="MQM12157.1"/>
    </source>
</evidence>
<dbReference type="EMBL" id="NMUH01005217">
    <property type="protein sequence ID" value="MQM12157.1"/>
    <property type="molecule type" value="Genomic_DNA"/>
</dbReference>
<feature type="domain" description="Symplekin C-terminal" evidence="2">
    <location>
        <begin position="176"/>
        <end position="254"/>
    </location>
</feature>
<evidence type="ECO:0000259" key="2">
    <source>
        <dbReference type="Pfam" id="PF12295"/>
    </source>
</evidence>
<dbReference type="PANTHER" id="PTHR47184:SF3">
    <property type="entry name" value="PHOSPHATIDYLINOSITOL 3-AND 4-KINASE FAMILY PROTEIN-RELATED"/>
    <property type="match status" value="1"/>
</dbReference>
<dbReference type="InterPro" id="IPR022075">
    <property type="entry name" value="Symplekin_C"/>
</dbReference>
<evidence type="ECO:0000256" key="1">
    <source>
        <dbReference type="SAM" id="MobiDB-lite"/>
    </source>
</evidence>
<evidence type="ECO:0000313" key="4">
    <source>
        <dbReference type="Proteomes" id="UP000652761"/>
    </source>
</evidence>
<name>A0A843WVN2_COLES</name>
<feature type="non-terminal residue" evidence="3">
    <location>
        <position position="1"/>
    </location>
</feature>
<feature type="compositionally biased region" description="Polar residues" evidence="1">
    <location>
        <begin position="68"/>
        <end position="77"/>
    </location>
</feature>
<dbReference type="PANTHER" id="PTHR47184">
    <property type="entry name" value="PHOSPHATIDYLINOSITOL 3-AND 4-KINASE FAMILY PROTEIN-RELATED"/>
    <property type="match status" value="1"/>
</dbReference>
<organism evidence="3 4">
    <name type="scientific">Colocasia esculenta</name>
    <name type="common">Wild taro</name>
    <name type="synonym">Arum esculentum</name>
    <dbReference type="NCBI Taxonomy" id="4460"/>
    <lineage>
        <taxon>Eukaryota</taxon>
        <taxon>Viridiplantae</taxon>
        <taxon>Streptophyta</taxon>
        <taxon>Embryophyta</taxon>
        <taxon>Tracheophyta</taxon>
        <taxon>Spermatophyta</taxon>
        <taxon>Magnoliopsida</taxon>
        <taxon>Liliopsida</taxon>
        <taxon>Araceae</taxon>
        <taxon>Aroideae</taxon>
        <taxon>Colocasieae</taxon>
        <taxon>Colocasia</taxon>
    </lineage>
</organism>
<feature type="domain" description="Symplekin C-terminal" evidence="2">
    <location>
        <begin position="271"/>
        <end position="380"/>
    </location>
</feature>
<sequence>CAVDSQDEVRGKAIRLVANKLYPLSYVTENIEQFAKTMILSLMDEQVPDKEVALGTSDDQRSEAECQEASTSDSQLDPSPVERLNTKVAQSGLQSASAVSFTKAQQHSSLFFALCTKKPNLLQFVFDIYGRAPKAVKQSINWHAPDLVRKLGSSCPELLNIISNFPEGSENLLMLDAAIVIPILSSLSKEEVLPIFPRLVDLPMEKFQTALARILQGSAHTGPALTPTEVLVAIHDINPERDGVALKKVCPYVQVLVWHPFFCHDLSFNKIYLQIMEVCTTCFEQKTVFTQHVFVRALNELIERTTVPLLFMRTVIQAVDAFPSLIDFVMEILSKLVTKQVWRMPKLWPGFLKCASQTKPHSFPVLLQLPPTILENVLQKHAILKAPLATYANQAHIRSSLPRQVLEVLGSGNEQKQPSR</sequence>
<keyword evidence="4" id="KW-1185">Reference proteome</keyword>
<dbReference type="Proteomes" id="UP000652761">
    <property type="component" value="Unassembled WGS sequence"/>
</dbReference>
<dbReference type="AlphaFoldDB" id="A0A843WVN2"/>